<protein>
    <recommendedName>
        <fullName evidence="7">Rhodopsin domain-containing protein</fullName>
    </recommendedName>
</protein>
<evidence type="ECO:0000256" key="3">
    <source>
        <dbReference type="ARBA" id="ARBA00022989"/>
    </source>
</evidence>
<keyword evidence="9" id="KW-1185">Reference proteome</keyword>
<evidence type="ECO:0000256" key="6">
    <source>
        <dbReference type="SAM" id="Phobius"/>
    </source>
</evidence>
<accession>A0A9P8CGD9</accession>
<sequence length="380" mass="42376">MVSYITIGKGPSLAAANISCLVISWIFSPVRVYVKLRISKMWHLEDWCFVGAQLLFTALALTSLESAYSGNGQKLATIASEDIPKAMKLWFVCELLQIATTALMRLCLGILLASIGTSKAYVYTIYATMAMMSVNTMTSFFLTIFQCSPIDYFWLQFSGLSGECLPAILVQDLSIVSAAIMALVDLIFGILPIFLIWNLKINRKAKLIAGFLLAIGIVAGATVIMRIKFIRDVSLTQDFLFAISNVVVWSMIEPCIGICCLSIVTFRPLFRSLSDQTTSRSKYVHGYKDGETSTEPVVRRDGGVTAFSRGSRPSKSSWQMMSVQNDSNSESLPLEEMKKNVHTISERDTEEVQDYSREDKGIYMARTVEITREERLKDIV</sequence>
<dbReference type="GO" id="GO:0016020">
    <property type="term" value="C:membrane"/>
    <property type="evidence" value="ECO:0007669"/>
    <property type="project" value="UniProtKB-SubCell"/>
</dbReference>
<dbReference type="InterPro" id="IPR052337">
    <property type="entry name" value="SAT4-like"/>
</dbReference>
<feature type="transmembrane region" description="Helical" evidence="6">
    <location>
        <begin position="89"/>
        <end position="113"/>
    </location>
</feature>
<dbReference type="Pfam" id="PF20684">
    <property type="entry name" value="Fung_rhodopsin"/>
    <property type="match status" value="1"/>
</dbReference>
<name>A0A9P8CGD9_9HELO</name>
<keyword evidence="2 6" id="KW-0812">Transmembrane</keyword>
<dbReference type="InterPro" id="IPR049326">
    <property type="entry name" value="Rhodopsin_dom_fungi"/>
</dbReference>
<evidence type="ECO:0000256" key="2">
    <source>
        <dbReference type="ARBA" id="ARBA00022692"/>
    </source>
</evidence>
<dbReference type="Proteomes" id="UP000887226">
    <property type="component" value="Unassembled WGS sequence"/>
</dbReference>
<keyword evidence="4 6" id="KW-0472">Membrane</keyword>
<dbReference type="OrthoDB" id="3897607at2759"/>
<feature type="transmembrane region" description="Helical" evidence="6">
    <location>
        <begin position="175"/>
        <end position="195"/>
    </location>
</feature>
<feature type="transmembrane region" description="Helical" evidence="6">
    <location>
        <begin position="207"/>
        <end position="227"/>
    </location>
</feature>
<feature type="transmembrane region" description="Helical" evidence="6">
    <location>
        <begin position="12"/>
        <end position="34"/>
    </location>
</feature>
<dbReference type="PANTHER" id="PTHR33048">
    <property type="entry name" value="PTH11-LIKE INTEGRAL MEMBRANE PROTEIN (AFU_ORTHOLOGUE AFUA_5G11245)"/>
    <property type="match status" value="1"/>
</dbReference>
<feature type="transmembrane region" description="Helical" evidence="6">
    <location>
        <begin position="239"/>
        <end position="264"/>
    </location>
</feature>
<comment type="subcellular location">
    <subcellularLocation>
        <location evidence="1">Membrane</location>
        <topology evidence="1">Multi-pass membrane protein</topology>
    </subcellularLocation>
</comment>
<proteinExistence type="inferred from homology"/>
<evidence type="ECO:0000259" key="7">
    <source>
        <dbReference type="Pfam" id="PF20684"/>
    </source>
</evidence>
<evidence type="ECO:0000313" key="9">
    <source>
        <dbReference type="Proteomes" id="UP000887226"/>
    </source>
</evidence>
<dbReference type="AlphaFoldDB" id="A0A9P8CGD9"/>
<dbReference type="PANTHER" id="PTHR33048:SF96">
    <property type="entry name" value="INTEGRAL MEMBRANE PROTEIN"/>
    <property type="match status" value="1"/>
</dbReference>
<feature type="domain" description="Rhodopsin" evidence="7">
    <location>
        <begin position="30"/>
        <end position="271"/>
    </location>
</feature>
<evidence type="ECO:0000256" key="5">
    <source>
        <dbReference type="ARBA" id="ARBA00038359"/>
    </source>
</evidence>
<comment type="similarity">
    <text evidence="5">Belongs to the SAT4 family.</text>
</comment>
<evidence type="ECO:0000256" key="1">
    <source>
        <dbReference type="ARBA" id="ARBA00004141"/>
    </source>
</evidence>
<evidence type="ECO:0000313" key="8">
    <source>
        <dbReference type="EMBL" id="KAG9245610.1"/>
    </source>
</evidence>
<organism evidence="8 9">
    <name type="scientific">Calycina marina</name>
    <dbReference type="NCBI Taxonomy" id="1763456"/>
    <lineage>
        <taxon>Eukaryota</taxon>
        <taxon>Fungi</taxon>
        <taxon>Dikarya</taxon>
        <taxon>Ascomycota</taxon>
        <taxon>Pezizomycotina</taxon>
        <taxon>Leotiomycetes</taxon>
        <taxon>Helotiales</taxon>
        <taxon>Pezizellaceae</taxon>
        <taxon>Calycina</taxon>
    </lineage>
</organism>
<gene>
    <name evidence="8" type="ORF">BJ878DRAFT_7897</name>
</gene>
<evidence type="ECO:0000256" key="4">
    <source>
        <dbReference type="ARBA" id="ARBA00023136"/>
    </source>
</evidence>
<feature type="transmembrane region" description="Helical" evidence="6">
    <location>
        <begin position="46"/>
        <end position="69"/>
    </location>
</feature>
<dbReference type="EMBL" id="MU253838">
    <property type="protein sequence ID" value="KAG9245610.1"/>
    <property type="molecule type" value="Genomic_DNA"/>
</dbReference>
<comment type="caution">
    <text evidence="8">The sequence shown here is derived from an EMBL/GenBank/DDBJ whole genome shotgun (WGS) entry which is preliminary data.</text>
</comment>
<keyword evidence="3 6" id="KW-1133">Transmembrane helix</keyword>
<feature type="transmembrane region" description="Helical" evidence="6">
    <location>
        <begin position="120"/>
        <end position="145"/>
    </location>
</feature>
<reference evidence="8" key="1">
    <citation type="journal article" date="2021" name="IMA Fungus">
        <title>Genomic characterization of three marine fungi, including Emericellopsis atlantica sp. nov. with signatures of a generalist lifestyle and marine biomass degradation.</title>
        <authorList>
            <person name="Hagestad O.C."/>
            <person name="Hou L."/>
            <person name="Andersen J.H."/>
            <person name="Hansen E.H."/>
            <person name="Altermark B."/>
            <person name="Li C."/>
            <person name="Kuhnert E."/>
            <person name="Cox R.J."/>
            <person name="Crous P.W."/>
            <person name="Spatafora J.W."/>
            <person name="Lail K."/>
            <person name="Amirebrahimi M."/>
            <person name="Lipzen A."/>
            <person name="Pangilinan J."/>
            <person name="Andreopoulos W."/>
            <person name="Hayes R.D."/>
            <person name="Ng V."/>
            <person name="Grigoriev I.V."/>
            <person name="Jackson S.A."/>
            <person name="Sutton T.D.S."/>
            <person name="Dobson A.D.W."/>
            <person name="Rama T."/>
        </authorList>
    </citation>
    <scope>NUCLEOTIDE SEQUENCE</scope>
    <source>
        <strain evidence="8">TRa3180A</strain>
    </source>
</reference>